<name>A0A0B1SI81_OESDE</name>
<proteinExistence type="predicted"/>
<evidence type="ECO:0000313" key="2">
    <source>
        <dbReference type="Proteomes" id="UP000053660"/>
    </source>
</evidence>
<reference evidence="1 2" key="1">
    <citation type="submission" date="2014-03" db="EMBL/GenBank/DDBJ databases">
        <title>Draft genome of the hookworm Oesophagostomum dentatum.</title>
        <authorList>
            <person name="Mitreva M."/>
        </authorList>
    </citation>
    <scope>NUCLEOTIDE SEQUENCE [LARGE SCALE GENOMIC DNA]</scope>
    <source>
        <strain evidence="1 2">OD-Hann</strain>
    </source>
</reference>
<organism evidence="1 2">
    <name type="scientific">Oesophagostomum dentatum</name>
    <name type="common">Nodular worm</name>
    <dbReference type="NCBI Taxonomy" id="61180"/>
    <lineage>
        <taxon>Eukaryota</taxon>
        <taxon>Metazoa</taxon>
        <taxon>Ecdysozoa</taxon>
        <taxon>Nematoda</taxon>
        <taxon>Chromadorea</taxon>
        <taxon>Rhabditida</taxon>
        <taxon>Rhabditina</taxon>
        <taxon>Rhabditomorpha</taxon>
        <taxon>Strongyloidea</taxon>
        <taxon>Strongylidae</taxon>
        <taxon>Oesophagostomum</taxon>
    </lineage>
</organism>
<protein>
    <submittedName>
        <fullName evidence="1">Uncharacterized protein</fullName>
    </submittedName>
</protein>
<evidence type="ECO:0000313" key="1">
    <source>
        <dbReference type="EMBL" id="KHJ83591.1"/>
    </source>
</evidence>
<dbReference type="AlphaFoldDB" id="A0A0B1SI81"/>
<dbReference type="EMBL" id="KN572720">
    <property type="protein sequence ID" value="KHJ83591.1"/>
    <property type="molecule type" value="Genomic_DNA"/>
</dbReference>
<dbReference type="Proteomes" id="UP000053660">
    <property type="component" value="Unassembled WGS sequence"/>
</dbReference>
<keyword evidence="2" id="KW-1185">Reference proteome</keyword>
<gene>
    <name evidence="1" type="ORF">OESDEN_16708</name>
</gene>
<accession>A0A0B1SI81</accession>
<sequence length="83" mass="9171">MQRILSGQFISTLFLAFYPINAKQGLVIDSWLLVVGSLVSLVPRVLSSITIIDDTGYEELSLILRFPLQKIALAPLPLVLPSF</sequence>